<dbReference type="EMBL" id="KN837120">
    <property type="protein sequence ID" value="KIJ43794.1"/>
    <property type="molecule type" value="Genomic_DNA"/>
</dbReference>
<feature type="region of interest" description="Disordered" evidence="1">
    <location>
        <begin position="46"/>
        <end position="65"/>
    </location>
</feature>
<dbReference type="HOGENOM" id="CLU_2348051_0_0_1"/>
<protein>
    <submittedName>
        <fullName evidence="2">Uncharacterized protein</fullName>
    </submittedName>
</protein>
<sequence>MSIKESSVYLPDTWRHPRSHPTQVMGQYGEEHHNSNAALQNMQTNTGQSPLAANSDNGNIAGDEDNISTIHSLMDIEPHREPSLDDEPLPLKYHSYL</sequence>
<evidence type="ECO:0000313" key="2">
    <source>
        <dbReference type="EMBL" id="KIJ43794.1"/>
    </source>
</evidence>
<organism evidence="2 3">
    <name type="scientific">Sphaerobolus stellatus (strain SS14)</name>
    <dbReference type="NCBI Taxonomy" id="990650"/>
    <lineage>
        <taxon>Eukaryota</taxon>
        <taxon>Fungi</taxon>
        <taxon>Dikarya</taxon>
        <taxon>Basidiomycota</taxon>
        <taxon>Agaricomycotina</taxon>
        <taxon>Agaricomycetes</taxon>
        <taxon>Phallomycetidae</taxon>
        <taxon>Geastrales</taxon>
        <taxon>Sphaerobolaceae</taxon>
        <taxon>Sphaerobolus</taxon>
    </lineage>
</organism>
<accession>A0A0C9V9Z6</accession>
<name>A0A0C9V9Z6_SPHS4</name>
<evidence type="ECO:0000313" key="3">
    <source>
        <dbReference type="Proteomes" id="UP000054279"/>
    </source>
</evidence>
<feature type="region of interest" description="Disordered" evidence="1">
    <location>
        <begin position="77"/>
        <end position="97"/>
    </location>
</feature>
<feature type="region of interest" description="Disordered" evidence="1">
    <location>
        <begin position="1"/>
        <end position="26"/>
    </location>
</feature>
<dbReference type="Proteomes" id="UP000054279">
    <property type="component" value="Unassembled WGS sequence"/>
</dbReference>
<feature type="compositionally biased region" description="Polar residues" evidence="1">
    <location>
        <begin position="46"/>
        <end position="58"/>
    </location>
</feature>
<dbReference type="AlphaFoldDB" id="A0A0C9V9Z6"/>
<reference evidence="2 3" key="1">
    <citation type="submission" date="2014-06" db="EMBL/GenBank/DDBJ databases">
        <title>Evolutionary Origins and Diversification of the Mycorrhizal Mutualists.</title>
        <authorList>
            <consortium name="DOE Joint Genome Institute"/>
            <consortium name="Mycorrhizal Genomics Consortium"/>
            <person name="Kohler A."/>
            <person name="Kuo A."/>
            <person name="Nagy L.G."/>
            <person name="Floudas D."/>
            <person name="Copeland A."/>
            <person name="Barry K.W."/>
            <person name="Cichocki N."/>
            <person name="Veneault-Fourrey C."/>
            <person name="LaButti K."/>
            <person name="Lindquist E.A."/>
            <person name="Lipzen A."/>
            <person name="Lundell T."/>
            <person name="Morin E."/>
            <person name="Murat C."/>
            <person name="Riley R."/>
            <person name="Ohm R."/>
            <person name="Sun H."/>
            <person name="Tunlid A."/>
            <person name="Henrissat B."/>
            <person name="Grigoriev I.V."/>
            <person name="Hibbett D.S."/>
            <person name="Martin F."/>
        </authorList>
    </citation>
    <scope>NUCLEOTIDE SEQUENCE [LARGE SCALE GENOMIC DNA]</scope>
    <source>
        <strain evidence="2 3">SS14</strain>
    </source>
</reference>
<gene>
    <name evidence="2" type="ORF">M422DRAFT_252693</name>
</gene>
<proteinExistence type="predicted"/>
<keyword evidence="3" id="KW-1185">Reference proteome</keyword>
<evidence type="ECO:0000256" key="1">
    <source>
        <dbReference type="SAM" id="MobiDB-lite"/>
    </source>
</evidence>